<evidence type="ECO:0008006" key="5">
    <source>
        <dbReference type="Google" id="ProtNLM"/>
    </source>
</evidence>
<reference evidence="3 4" key="1">
    <citation type="submission" date="2021-01" db="EMBL/GenBank/DDBJ databases">
        <title>Actinoplanes sp. nov. LDG1-06 isolated from lichen.</title>
        <authorList>
            <person name="Saeng-In P."/>
            <person name="Phongsopitanun W."/>
            <person name="Kanchanasin P."/>
            <person name="Yuki M."/>
            <person name="Kudo T."/>
            <person name="Ohkuma M."/>
            <person name="Tanasupawat S."/>
        </authorList>
    </citation>
    <scope>NUCLEOTIDE SEQUENCE [LARGE SCALE GENOMIC DNA]</scope>
    <source>
        <strain evidence="3 4">LDG1-06</strain>
    </source>
</reference>
<evidence type="ECO:0000256" key="1">
    <source>
        <dbReference type="SAM" id="MobiDB-lite"/>
    </source>
</evidence>
<dbReference type="RefSeq" id="WP_203380734.1">
    <property type="nucleotide sequence ID" value="NZ_JAENHP010000016.1"/>
</dbReference>
<feature type="transmembrane region" description="Helical" evidence="2">
    <location>
        <begin position="335"/>
        <end position="356"/>
    </location>
</feature>
<keyword evidence="2" id="KW-0812">Transmembrane</keyword>
<organism evidence="3 4">
    <name type="scientific">Paractinoplanes ovalisporus</name>
    <dbReference type="NCBI Taxonomy" id="2810368"/>
    <lineage>
        <taxon>Bacteria</taxon>
        <taxon>Bacillati</taxon>
        <taxon>Actinomycetota</taxon>
        <taxon>Actinomycetes</taxon>
        <taxon>Micromonosporales</taxon>
        <taxon>Micromonosporaceae</taxon>
        <taxon>Paractinoplanes</taxon>
    </lineage>
</organism>
<sequence>MPDLRRARGWARWIVLGIAAAVFVLFLLAQRQSVAVSYGQSPSAGGRIAEGSAGELSAATVPSAEEMTALVKVQPVVRLPGAVARWDTERVGAAIAGADIRIIVAPPGLDEAERDRVRAVKEATVRVIGTQVTGGFYQSSHSTVPEWRAEFATGDVTATLVSLIFAIREEDEQLQPAAVTQWREPTSAELAPMVTGLRSTGRFTAPGATLTELPKAVTTAFPDRAPLVAALPRQPFGEPLPHYGRALQSVFPDTPILVMYGDWIEYSGPQAADFAELAAVTFYAQSGDRISRYAYPQRNVLGAYLGRVTDLRYAGLFERPLPYVPFDPVRVGMPALPWLFAACVLVFLLLSVRPVARPTSRWRPTAGPARLAALAALAVEQSALTGRSGDPALTRGITQLSAARAALDDNLPERHVQRLLDAAEAELDESGRSLPFPGYRPGEYLRGGPS</sequence>
<evidence type="ECO:0000256" key="2">
    <source>
        <dbReference type="SAM" id="Phobius"/>
    </source>
</evidence>
<dbReference type="Proteomes" id="UP000632138">
    <property type="component" value="Unassembled WGS sequence"/>
</dbReference>
<name>A0ABS2ANE8_9ACTN</name>
<keyword evidence="2" id="KW-1133">Transmembrane helix</keyword>
<proteinExistence type="predicted"/>
<feature type="region of interest" description="Disordered" evidence="1">
    <location>
        <begin position="430"/>
        <end position="450"/>
    </location>
</feature>
<keyword evidence="4" id="KW-1185">Reference proteome</keyword>
<gene>
    <name evidence="3" type="ORF">JIG36_35150</name>
</gene>
<evidence type="ECO:0000313" key="3">
    <source>
        <dbReference type="EMBL" id="MBM2620751.1"/>
    </source>
</evidence>
<accession>A0ABS2ANE8</accession>
<evidence type="ECO:0000313" key="4">
    <source>
        <dbReference type="Proteomes" id="UP000632138"/>
    </source>
</evidence>
<protein>
    <recommendedName>
        <fullName evidence="5">DUF4350 domain-containing protein</fullName>
    </recommendedName>
</protein>
<keyword evidence="2" id="KW-0472">Membrane</keyword>
<dbReference type="EMBL" id="JAENHP010000016">
    <property type="protein sequence ID" value="MBM2620751.1"/>
    <property type="molecule type" value="Genomic_DNA"/>
</dbReference>
<comment type="caution">
    <text evidence="3">The sequence shown here is derived from an EMBL/GenBank/DDBJ whole genome shotgun (WGS) entry which is preliminary data.</text>
</comment>